<dbReference type="RefSeq" id="WP_209923897.1">
    <property type="nucleotide sequence ID" value="NZ_JAGIOP010000003.1"/>
</dbReference>
<accession>A0ABS5A3C5</accession>
<name>A0ABS5A3C5_9MYCO</name>
<dbReference type="EMBL" id="JAGIOP010000003">
    <property type="protein sequence ID" value="MBP2456261.1"/>
    <property type="molecule type" value="Genomic_DNA"/>
</dbReference>
<protein>
    <submittedName>
        <fullName evidence="1">Uncharacterized protein</fullName>
    </submittedName>
</protein>
<keyword evidence="2" id="KW-1185">Reference proteome</keyword>
<reference evidence="1 2" key="1">
    <citation type="submission" date="2021-03" db="EMBL/GenBank/DDBJ databases">
        <title>Sequencing the genomes of 1000 actinobacteria strains.</title>
        <authorList>
            <person name="Klenk H.-P."/>
        </authorList>
    </citation>
    <scope>NUCLEOTIDE SEQUENCE [LARGE SCALE GENOMIC DNA]</scope>
    <source>
        <strain evidence="1 2">DSM 46713</strain>
    </source>
</reference>
<sequence length="119" mass="12782">MQTNVRPQMITDTTNIAPRPTAVELIAAEQLFICHDATRPPQDLGEVCTATSLVAAAAAYMYTSPTLWPFDQETFQPVGEPISDLVKAGALIAAALDLHLARVDDCGRDGSTPRAARQM</sequence>
<organism evidence="1 2">
    <name type="scientific">Mycolicibacterium lutetiense</name>
    <dbReference type="NCBI Taxonomy" id="1641992"/>
    <lineage>
        <taxon>Bacteria</taxon>
        <taxon>Bacillati</taxon>
        <taxon>Actinomycetota</taxon>
        <taxon>Actinomycetes</taxon>
        <taxon>Mycobacteriales</taxon>
        <taxon>Mycobacteriaceae</taxon>
        <taxon>Mycolicibacterium</taxon>
    </lineage>
</organism>
<evidence type="ECO:0000313" key="1">
    <source>
        <dbReference type="EMBL" id="MBP2456261.1"/>
    </source>
</evidence>
<comment type="caution">
    <text evidence="1">The sequence shown here is derived from an EMBL/GenBank/DDBJ whole genome shotgun (WGS) entry which is preliminary data.</text>
</comment>
<evidence type="ECO:0000313" key="2">
    <source>
        <dbReference type="Proteomes" id="UP000694460"/>
    </source>
</evidence>
<gene>
    <name evidence="1" type="ORF">JOF57_006237</name>
</gene>
<proteinExistence type="predicted"/>
<dbReference type="Proteomes" id="UP000694460">
    <property type="component" value="Unassembled WGS sequence"/>
</dbReference>